<evidence type="ECO:0000313" key="9">
    <source>
        <dbReference type="Proteomes" id="UP000053464"/>
    </source>
</evidence>
<dbReference type="PANTHER" id="PTHR12117">
    <property type="entry name" value="HISTONE ACETYLTRANSFERASE COMPLEX"/>
    <property type="match status" value="1"/>
</dbReference>
<dbReference type="PATRIC" id="fig|1581420.6.peg.1448"/>
<evidence type="ECO:0000256" key="2">
    <source>
        <dbReference type="ARBA" id="ARBA00022723"/>
    </source>
</evidence>
<evidence type="ECO:0000313" key="8">
    <source>
        <dbReference type="EMBL" id="KLE34816.1"/>
    </source>
</evidence>
<comment type="caution">
    <text evidence="8">The sequence shown here is derived from an EMBL/GenBank/DDBJ whole genome shotgun (WGS) entry which is preliminary data.</text>
</comment>
<keyword evidence="6" id="KW-0408">Iron</keyword>
<dbReference type="InterPro" id="IPR006620">
    <property type="entry name" value="Pro_4_hyd_alph"/>
</dbReference>
<dbReference type="Pfam" id="PF13661">
    <property type="entry name" value="2OG-FeII_Oxy_4"/>
    <property type="match status" value="1"/>
</dbReference>
<dbReference type="SMART" id="SM00702">
    <property type="entry name" value="P4Hc"/>
    <property type="match status" value="1"/>
</dbReference>
<evidence type="ECO:0000256" key="3">
    <source>
        <dbReference type="ARBA" id="ARBA00022896"/>
    </source>
</evidence>
<evidence type="ECO:0000256" key="4">
    <source>
        <dbReference type="ARBA" id="ARBA00022964"/>
    </source>
</evidence>
<comment type="cofactor">
    <cofactor evidence="1">
        <name>L-ascorbate</name>
        <dbReference type="ChEBI" id="CHEBI:38290"/>
    </cofactor>
</comment>
<evidence type="ECO:0000256" key="5">
    <source>
        <dbReference type="ARBA" id="ARBA00023002"/>
    </source>
</evidence>
<keyword evidence="9" id="KW-1185">Reference proteome</keyword>
<accession>A0A0G9MVR6</accession>
<sequence>MAFALAPRPDLDRLAEQFAYDGFVSVPDLLEEECARRLHALLRSRQDWRQSIANGDRIVEFDRPTRAAMPAETAAQLDQAVYAGARAGFQFRYETIRVPDADAEREASADPLAAFARWWSAPEQRAFLARLTGISGFDFADAQATAYAPGDFLTAHTDDVDGKNRLAAYVLNLTPGWRLEWGGLLVLHPEGGGSGEAEARALVPQFNRLNLFAVPRLHSVTEVTRAAAYRRYAITGWLRRY</sequence>
<evidence type="ECO:0000259" key="7">
    <source>
        <dbReference type="PROSITE" id="PS51471"/>
    </source>
</evidence>
<gene>
    <name evidence="8" type="ORF">AAW00_07120</name>
</gene>
<dbReference type="Proteomes" id="UP000053464">
    <property type="component" value="Unassembled WGS sequence"/>
</dbReference>
<dbReference type="GO" id="GO:0006449">
    <property type="term" value="P:regulation of translational termination"/>
    <property type="evidence" value="ECO:0007669"/>
    <property type="project" value="TreeGrafter"/>
</dbReference>
<keyword evidence="4" id="KW-0223">Dioxygenase</keyword>
<dbReference type="GO" id="GO:0031418">
    <property type="term" value="F:L-ascorbic acid binding"/>
    <property type="evidence" value="ECO:0007669"/>
    <property type="project" value="UniProtKB-KW"/>
</dbReference>
<dbReference type="EMBL" id="LBHB01000002">
    <property type="protein sequence ID" value="KLE34816.1"/>
    <property type="molecule type" value="Genomic_DNA"/>
</dbReference>
<name>A0A0G9MVR6_9SPHN</name>
<dbReference type="InterPro" id="IPR039558">
    <property type="entry name" value="TPA1/OFD1_N"/>
</dbReference>
<dbReference type="GO" id="GO:0005506">
    <property type="term" value="F:iron ion binding"/>
    <property type="evidence" value="ECO:0007669"/>
    <property type="project" value="InterPro"/>
</dbReference>
<evidence type="ECO:0000256" key="6">
    <source>
        <dbReference type="ARBA" id="ARBA00023004"/>
    </source>
</evidence>
<dbReference type="GO" id="GO:0005737">
    <property type="term" value="C:cytoplasm"/>
    <property type="evidence" value="ECO:0007669"/>
    <property type="project" value="TreeGrafter"/>
</dbReference>
<dbReference type="InterPro" id="IPR051842">
    <property type="entry name" value="uS12_prolyl_hydroxylase"/>
</dbReference>
<dbReference type="InterPro" id="IPR005123">
    <property type="entry name" value="Oxoglu/Fe-dep_dioxygenase_dom"/>
</dbReference>
<keyword evidence="3" id="KW-0847">Vitamin C</keyword>
<reference evidence="8 9" key="1">
    <citation type="submission" date="2015-04" db="EMBL/GenBank/DDBJ databases">
        <title>The draft genome sequence of Erythrobacter luteus KA37.</title>
        <authorList>
            <person name="Zhuang L."/>
            <person name="Liu Y."/>
            <person name="Shao Z."/>
        </authorList>
    </citation>
    <scope>NUCLEOTIDE SEQUENCE [LARGE SCALE GENOMIC DNA]</scope>
    <source>
        <strain evidence="8 9">KA37</strain>
    </source>
</reference>
<dbReference type="GO" id="GO:0031543">
    <property type="term" value="F:peptidyl-proline dioxygenase activity"/>
    <property type="evidence" value="ECO:0007669"/>
    <property type="project" value="TreeGrafter"/>
</dbReference>
<dbReference type="PANTHER" id="PTHR12117:SF0">
    <property type="entry name" value="PROLYL 3-HYDROXYLASE OGFOD1"/>
    <property type="match status" value="1"/>
</dbReference>
<keyword evidence="5" id="KW-0560">Oxidoreductase</keyword>
<dbReference type="Gene3D" id="2.60.120.620">
    <property type="entry name" value="q2cbj1_9rhob like domain"/>
    <property type="match status" value="1"/>
</dbReference>
<dbReference type="AlphaFoldDB" id="A0A0G9MVR6"/>
<dbReference type="STRING" id="1581420.AAW00_07120"/>
<protein>
    <recommendedName>
        <fullName evidence="7">Fe2OG dioxygenase domain-containing protein</fullName>
    </recommendedName>
</protein>
<feature type="domain" description="Fe2OG dioxygenase" evidence="7">
    <location>
        <begin position="138"/>
        <end position="240"/>
    </location>
</feature>
<evidence type="ECO:0000256" key="1">
    <source>
        <dbReference type="ARBA" id="ARBA00001961"/>
    </source>
</evidence>
<proteinExistence type="predicted"/>
<dbReference type="PROSITE" id="PS51471">
    <property type="entry name" value="FE2OG_OXY"/>
    <property type="match status" value="1"/>
</dbReference>
<keyword evidence="2" id="KW-0479">Metal-binding</keyword>
<organism evidence="8 9">
    <name type="scientific">Aurantiacibacter luteus</name>
    <dbReference type="NCBI Taxonomy" id="1581420"/>
    <lineage>
        <taxon>Bacteria</taxon>
        <taxon>Pseudomonadati</taxon>
        <taxon>Pseudomonadota</taxon>
        <taxon>Alphaproteobacteria</taxon>
        <taxon>Sphingomonadales</taxon>
        <taxon>Erythrobacteraceae</taxon>
        <taxon>Aurantiacibacter</taxon>
    </lineage>
</organism>